<organism evidence="10 11">
    <name type="scientific">Nitrosomonas oligotropha</name>
    <dbReference type="NCBI Taxonomy" id="42354"/>
    <lineage>
        <taxon>Bacteria</taxon>
        <taxon>Pseudomonadati</taxon>
        <taxon>Pseudomonadota</taxon>
        <taxon>Betaproteobacteria</taxon>
        <taxon>Nitrosomonadales</taxon>
        <taxon>Nitrosomonadaceae</taxon>
        <taxon>Nitrosomonas</taxon>
    </lineage>
</organism>
<dbReference type="PANTHER" id="PTHR30572">
    <property type="entry name" value="MEMBRANE COMPONENT OF TRANSPORTER-RELATED"/>
    <property type="match status" value="1"/>
</dbReference>
<evidence type="ECO:0000259" key="8">
    <source>
        <dbReference type="Pfam" id="PF02687"/>
    </source>
</evidence>
<evidence type="ECO:0000259" key="9">
    <source>
        <dbReference type="Pfam" id="PF12704"/>
    </source>
</evidence>
<dbReference type="RefSeq" id="WP_107803692.1">
    <property type="nucleotide sequence ID" value="NZ_QAOI01000017.1"/>
</dbReference>
<dbReference type="GO" id="GO:0022857">
    <property type="term" value="F:transmembrane transporter activity"/>
    <property type="evidence" value="ECO:0007669"/>
    <property type="project" value="TreeGrafter"/>
</dbReference>
<dbReference type="InterPro" id="IPR050250">
    <property type="entry name" value="Macrolide_Exporter_MacB"/>
</dbReference>
<feature type="transmembrane region" description="Helical" evidence="7">
    <location>
        <begin position="327"/>
        <end position="358"/>
    </location>
</feature>
<evidence type="ECO:0000256" key="4">
    <source>
        <dbReference type="ARBA" id="ARBA00022989"/>
    </source>
</evidence>
<evidence type="ECO:0000256" key="6">
    <source>
        <dbReference type="ARBA" id="ARBA00038076"/>
    </source>
</evidence>
<evidence type="ECO:0000313" key="11">
    <source>
        <dbReference type="Proteomes" id="UP000244128"/>
    </source>
</evidence>
<evidence type="ECO:0000256" key="1">
    <source>
        <dbReference type="ARBA" id="ARBA00004651"/>
    </source>
</evidence>
<evidence type="ECO:0000256" key="7">
    <source>
        <dbReference type="SAM" id="Phobius"/>
    </source>
</evidence>
<reference evidence="10 11" key="1">
    <citation type="submission" date="2018-04" db="EMBL/GenBank/DDBJ databases">
        <title>Active sludge and wastewater microbial communities from Klosterneuburg, Austria.</title>
        <authorList>
            <person name="Wagner M."/>
        </authorList>
    </citation>
    <scope>NUCLEOTIDE SEQUENCE [LARGE SCALE GENOMIC DNA]</scope>
    <source>
        <strain evidence="10 11">Nm49</strain>
    </source>
</reference>
<dbReference type="Pfam" id="PF02687">
    <property type="entry name" value="FtsX"/>
    <property type="match status" value="1"/>
</dbReference>
<feature type="transmembrane region" description="Helical" evidence="7">
    <location>
        <begin position="364"/>
        <end position="390"/>
    </location>
</feature>
<dbReference type="InterPro" id="IPR025857">
    <property type="entry name" value="MacB_PCD"/>
</dbReference>
<keyword evidence="5 7" id="KW-0472">Membrane</keyword>
<feature type="transmembrane region" description="Helical" evidence="7">
    <location>
        <begin position="283"/>
        <end position="306"/>
    </location>
</feature>
<feature type="domain" description="MacB-like periplasmic core" evidence="9">
    <location>
        <begin position="21"/>
        <end position="246"/>
    </location>
</feature>
<protein>
    <submittedName>
        <fullName evidence="10">Putative ABC transport system permease protein</fullName>
    </submittedName>
</protein>
<keyword evidence="4 7" id="KW-1133">Transmembrane helix</keyword>
<feature type="transmembrane region" description="Helical" evidence="7">
    <location>
        <begin position="21"/>
        <end position="41"/>
    </location>
</feature>
<proteinExistence type="inferred from homology"/>
<sequence length="407" mass="43128">MNLLTIIGEALRALRQNRLRTGLTMLGMIIGVAAVVLMLSIGQGARTKINETIAAMGSNLFLVVPGATSSGGFSFGSGSVRTLTINDAYAIAELSSISATAPVTTGTVQLNYAAKNWSTIITGTTPNYFAVGNWKIESGTIFTESDLRSAARVVVLGSVTAKNLFGDEDPVGKTIRITNRPFLVVGVLMAKGQSLTGRDQDDNVLIPITTSERQITGNQFPGSIRYMMVQGKSAGDMDIAEIEITQLLRQRHRIAKGKENDFTVRNLTAIADVATDAAKVMSIVLGAIASVSLLVGGIGIMNIMLVSVTERTREIGIRMAIGANQRAILTQFLLEAMMICIMGGVIGLLVGIGGAWVVSRVADMLIVITVGMVGLAFLFSSAVGIFFGFYPAKKAASLKPVDALRYE</sequence>
<dbReference type="AlphaFoldDB" id="A0A2T5HXX9"/>
<keyword evidence="3 7" id="KW-0812">Transmembrane</keyword>
<dbReference type="GO" id="GO:0005886">
    <property type="term" value="C:plasma membrane"/>
    <property type="evidence" value="ECO:0007669"/>
    <property type="project" value="UniProtKB-SubCell"/>
</dbReference>
<name>A0A2T5HXX9_9PROT</name>
<comment type="subcellular location">
    <subcellularLocation>
        <location evidence="1">Cell membrane</location>
        <topology evidence="1">Multi-pass membrane protein</topology>
    </subcellularLocation>
</comment>
<dbReference type="PANTHER" id="PTHR30572:SF4">
    <property type="entry name" value="ABC TRANSPORTER PERMEASE YTRF"/>
    <property type="match status" value="1"/>
</dbReference>
<evidence type="ECO:0000256" key="3">
    <source>
        <dbReference type="ARBA" id="ARBA00022692"/>
    </source>
</evidence>
<dbReference type="Proteomes" id="UP000244128">
    <property type="component" value="Unassembled WGS sequence"/>
</dbReference>
<dbReference type="InterPro" id="IPR003838">
    <property type="entry name" value="ABC3_permease_C"/>
</dbReference>
<comment type="caution">
    <text evidence="10">The sequence shown here is derived from an EMBL/GenBank/DDBJ whole genome shotgun (WGS) entry which is preliminary data.</text>
</comment>
<dbReference type="EMBL" id="QAOI01000017">
    <property type="protein sequence ID" value="PTQ76430.1"/>
    <property type="molecule type" value="Genomic_DNA"/>
</dbReference>
<comment type="similarity">
    <text evidence="6">Belongs to the ABC-4 integral membrane protein family.</text>
</comment>
<accession>A0A2T5HXX9</accession>
<evidence type="ECO:0000313" key="10">
    <source>
        <dbReference type="EMBL" id="PTQ76430.1"/>
    </source>
</evidence>
<keyword evidence="2" id="KW-1003">Cell membrane</keyword>
<evidence type="ECO:0000256" key="5">
    <source>
        <dbReference type="ARBA" id="ARBA00023136"/>
    </source>
</evidence>
<evidence type="ECO:0000256" key="2">
    <source>
        <dbReference type="ARBA" id="ARBA00022475"/>
    </source>
</evidence>
<feature type="domain" description="ABC3 transporter permease C-terminal" evidence="8">
    <location>
        <begin position="287"/>
        <end position="400"/>
    </location>
</feature>
<gene>
    <name evidence="10" type="ORF">C8R26_11723</name>
</gene>
<dbReference type="Pfam" id="PF12704">
    <property type="entry name" value="MacB_PCD"/>
    <property type="match status" value="1"/>
</dbReference>